<feature type="compositionally biased region" description="Basic and acidic residues" evidence="1">
    <location>
        <begin position="469"/>
        <end position="484"/>
    </location>
</feature>
<feature type="compositionally biased region" description="Low complexity" evidence="1">
    <location>
        <begin position="403"/>
        <end position="424"/>
    </location>
</feature>
<feature type="compositionally biased region" description="Basic and acidic residues" evidence="1">
    <location>
        <begin position="64"/>
        <end position="73"/>
    </location>
</feature>
<evidence type="ECO:0000313" key="3">
    <source>
        <dbReference type="Proteomes" id="UP000054350"/>
    </source>
</evidence>
<evidence type="ECO:0000256" key="1">
    <source>
        <dbReference type="SAM" id="MobiDB-lite"/>
    </source>
</evidence>
<feature type="compositionally biased region" description="Low complexity" evidence="1">
    <location>
        <begin position="340"/>
        <end position="354"/>
    </location>
</feature>
<keyword evidence="3" id="KW-1185">Reference proteome</keyword>
<evidence type="ECO:0000313" key="2">
    <source>
        <dbReference type="EMBL" id="KNE55733.1"/>
    </source>
</evidence>
<reference evidence="2 3" key="1">
    <citation type="submission" date="2009-11" db="EMBL/GenBank/DDBJ databases">
        <title>Annotation of Allomyces macrogynus ATCC 38327.</title>
        <authorList>
            <consortium name="The Broad Institute Genome Sequencing Platform"/>
            <person name="Russ C."/>
            <person name="Cuomo C."/>
            <person name="Burger G."/>
            <person name="Gray M.W."/>
            <person name="Holland P.W.H."/>
            <person name="King N."/>
            <person name="Lang F.B.F."/>
            <person name="Roger A.J."/>
            <person name="Ruiz-Trillo I."/>
            <person name="Young S.K."/>
            <person name="Zeng Q."/>
            <person name="Gargeya S."/>
            <person name="Fitzgerald M."/>
            <person name="Haas B."/>
            <person name="Abouelleil A."/>
            <person name="Alvarado L."/>
            <person name="Arachchi H.M."/>
            <person name="Berlin A."/>
            <person name="Chapman S.B."/>
            <person name="Gearin G."/>
            <person name="Goldberg J."/>
            <person name="Griggs A."/>
            <person name="Gujja S."/>
            <person name="Hansen M."/>
            <person name="Heiman D."/>
            <person name="Howarth C."/>
            <person name="Larimer J."/>
            <person name="Lui A."/>
            <person name="MacDonald P.J.P."/>
            <person name="McCowen C."/>
            <person name="Montmayeur A."/>
            <person name="Murphy C."/>
            <person name="Neiman D."/>
            <person name="Pearson M."/>
            <person name="Priest M."/>
            <person name="Roberts A."/>
            <person name="Saif S."/>
            <person name="Shea T."/>
            <person name="Sisk P."/>
            <person name="Stolte C."/>
            <person name="Sykes S."/>
            <person name="Wortman J."/>
            <person name="Nusbaum C."/>
            <person name="Birren B."/>
        </authorList>
    </citation>
    <scope>NUCLEOTIDE SEQUENCE [LARGE SCALE GENOMIC DNA]</scope>
    <source>
        <strain evidence="2 3">ATCC 38327</strain>
    </source>
</reference>
<dbReference type="VEuPathDB" id="FungiDB:AMAG_01610"/>
<feature type="region of interest" description="Disordered" evidence="1">
    <location>
        <begin position="212"/>
        <end position="236"/>
    </location>
</feature>
<gene>
    <name evidence="2" type="ORF">AMAG_01610</name>
</gene>
<sequence length="592" mass="62724">MRAAPMRRTAPVPPEHAVLALVKELARAEAKAAKLEAQLRRIHAEKRKPDVKNQDSTTSNHARTTRESPKDDPAAVNNGKDLHATLRDALIQLKVYRKHVQLLQSDRQQLLAQWPHLAANMPSNVATAPRAASPDAGPRSVPPSHDAGMDPIVNANPPSPPEVVPPARARSPSPVQDPERFRYHDALALDTSWANREALLPGIGAACAPGDDHESPGPFTHAHAPEMHSPAPPAPPVAIAFVAPDFPASTPASAADADTPTHGASLITVPAGESLLAIDLTLPLAPPASAPVTAARHRAASDELAACEPTVTVIREFESTRGMTRNVRRLLAHTRGSGQSGSRPESPRTTSPSTKASVSLSDAGWPILGAVNAEIPDDRCRRSPSAQCAPDAPPMRQSESLPATSAHHAAEAAMAGSSPAEPASWTSHGLAPRSRTPRRPALVDKSVATDVRATRASSTDPSHSRHDRRHDSRWPPRPASRDTTRVSAVPGDPAPAIAASTDLWDADLDEITALLNGMPLDRTRAAAATVPWDRHGRHADTVVTGRATGAHRRTSRHLRPLLPGADEDSLASLSALIDHLELADSGNVPSRM</sequence>
<reference evidence="3" key="2">
    <citation type="submission" date="2009-11" db="EMBL/GenBank/DDBJ databases">
        <title>The Genome Sequence of Allomyces macrogynus strain ATCC 38327.</title>
        <authorList>
            <consortium name="The Broad Institute Genome Sequencing Platform"/>
            <person name="Russ C."/>
            <person name="Cuomo C."/>
            <person name="Shea T."/>
            <person name="Young S.K."/>
            <person name="Zeng Q."/>
            <person name="Koehrsen M."/>
            <person name="Haas B."/>
            <person name="Borodovsky M."/>
            <person name="Guigo R."/>
            <person name="Alvarado L."/>
            <person name="Berlin A."/>
            <person name="Borenstein D."/>
            <person name="Chen Z."/>
            <person name="Engels R."/>
            <person name="Freedman E."/>
            <person name="Gellesch M."/>
            <person name="Goldberg J."/>
            <person name="Griggs A."/>
            <person name="Gujja S."/>
            <person name="Heiman D."/>
            <person name="Hepburn T."/>
            <person name="Howarth C."/>
            <person name="Jen D."/>
            <person name="Larson L."/>
            <person name="Lewis B."/>
            <person name="Mehta T."/>
            <person name="Park D."/>
            <person name="Pearson M."/>
            <person name="Roberts A."/>
            <person name="Saif S."/>
            <person name="Shenoy N."/>
            <person name="Sisk P."/>
            <person name="Stolte C."/>
            <person name="Sykes S."/>
            <person name="Walk T."/>
            <person name="White J."/>
            <person name="Yandava C."/>
            <person name="Burger G."/>
            <person name="Gray M.W."/>
            <person name="Holland P.W.H."/>
            <person name="King N."/>
            <person name="Lang F.B.F."/>
            <person name="Roger A.J."/>
            <person name="Ruiz-Trillo I."/>
            <person name="Lander E."/>
            <person name="Nusbaum C."/>
        </authorList>
    </citation>
    <scope>NUCLEOTIDE SEQUENCE [LARGE SCALE GENOMIC DNA]</scope>
    <source>
        <strain evidence="3">ATCC 38327</strain>
    </source>
</reference>
<dbReference type="AlphaFoldDB" id="A0A0L0RZG9"/>
<accession>A0A0L0RZG9</accession>
<feature type="region of interest" description="Disordered" evidence="1">
    <location>
        <begin position="332"/>
        <end position="361"/>
    </location>
</feature>
<feature type="region of interest" description="Disordered" evidence="1">
    <location>
        <begin position="376"/>
        <end position="494"/>
    </location>
</feature>
<dbReference type="OrthoDB" id="5595823at2759"/>
<organism evidence="2 3">
    <name type="scientific">Allomyces macrogynus (strain ATCC 38327)</name>
    <name type="common">Allomyces javanicus var. macrogynus</name>
    <dbReference type="NCBI Taxonomy" id="578462"/>
    <lineage>
        <taxon>Eukaryota</taxon>
        <taxon>Fungi</taxon>
        <taxon>Fungi incertae sedis</taxon>
        <taxon>Blastocladiomycota</taxon>
        <taxon>Blastocladiomycetes</taxon>
        <taxon>Blastocladiales</taxon>
        <taxon>Blastocladiaceae</taxon>
        <taxon>Allomyces</taxon>
    </lineage>
</organism>
<proteinExistence type="predicted"/>
<protein>
    <submittedName>
        <fullName evidence="2">Uncharacterized protein</fullName>
    </submittedName>
</protein>
<feature type="region of interest" description="Disordered" evidence="1">
    <location>
        <begin position="40"/>
        <end position="78"/>
    </location>
</feature>
<feature type="region of interest" description="Disordered" evidence="1">
    <location>
        <begin position="126"/>
        <end position="178"/>
    </location>
</feature>
<dbReference type="Proteomes" id="UP000054350">
    <property type="component" value="Unassembled WGS sequence"/>
</dbReference>
<name>A0A0L0RZG9_ALLM3</name>
<dbReference type="EMBL" id="GG745329">
    <property type="protein sequence ID" value="KNE55733.1"/>
    <property type="molecule type" value="Genomic_DNA"/>
</dbReference>